<reference evidence="3" key="1">
    <citation type="journal article" date="2019" name="Int. J. Syst. Evol. Microbiol.">
        <title>The Global Catalogue of Microorganisms (GCM) 10K type strain sequencing project: providing services to taxonomists for standard genome sequencing and annotation.</title>
        <authorList>
            <consortium name="The Broad Institute Genomics Platform"/>
            <consortium name="The Broad Institute Genome Sequencing Center for Infectious Disease"/>
            <person name="Wu L."/>
            <person name="Ma J."/>
        </authorList>
    </citation>
    <scope>NUCLEOTIDE SEQUENCE [LARGE SCALE GENOMIC DNA]</scope>
    <source>
        <strain evidence="3">JCM 16703</strain>
    </source>
</reference>
<evidence type="ECO:0000313" key="2">
    <source>
        <dbReference type="EMBL" id="GAA4130297.1"/>
    </source>
</evidence>
<sequence length="311" mass="32562">MGKHLLGPHVVGQRVVVRRLLRGQTGPTGGPAFTDLLGTCLAWGEGRCVVQPETGPPVTIALADLVSGKPVPPRAAVHLRVTPVDAQRAAFALFPGLETEPLGSWTLRHHPHETARRANSVLAFGPAGDPLSAEEAIGSVVAWYAARGRRPIAAVLTGSPEAALLGESGWVPESTDADTLFRLAPVARARRALPRTLAAEAEVGIEGANDGEDGGLVRAWIPGPEGHLASGLLAVDGDWAGVRGMEVAAAHRGRGLALAVLATLLEVAAERGARTAYLQVLADNERALRLYDGLGFVDHHRYTYLAPPVGT</sequence>
<dbReference type="InterPro" id="IPR016181">
    <property type="entry name" value="Acyl_CoA_acyltransferase"/>
</dbReference>
<protein>
    <submittedName>
        <fullName evidence="2">GNAT family N-acetyltransferase</fullName>
    </submittedName>
</protein>
<dbReference type="Pfam" id="PF24553">
    <property type="entry name" value="Rv0428c_C"/>
    <property type="match status" value="1"/>
</dbReference>
<accession>A0ABP7Y4W0</accession>
<dbReference type="SUPFAM" id="SSF55729">
    <property type="entry name" value="Acyl-CoA N-acyltransferases (Nat)"/>
    <property type="match status" value="1"/>
</dbReference>
<dbReference type="InterPro" id="IPR056935">
    <property type="entry name" value="Rv0428c-like_C"/>
</dbReference>
<keyword evidence="3" id="KW-1185">Reference proteome</keyword>
<dbReference type="Gene3D" id="3.40.630.30">
    <property type="match status" value="1"/>
</dbReference>
<dbReference type="PROSITE" id="PS51186">
    <property type="entry name" value="GNAT"/>
    <property type="match status" value="1"/>
</dbReference>
<dbReference type="InterPro" id="IPR000182">
    <property type="entry name" value="GNAT_dom"/>
</dbReference>
<dbReference type="Proteomes" id="UP001501495">
    <property type="component" value="Unassembled WGS sequence"/>
</dbReference>
<feature type="domain" description="N-acetyltransferase" evidence="1">
    <location>
        <begin position="179"/>
        <end position="311"/>
    </location>
</feature>
<evidence type="ECO:0000313" key="3">
    <source>
        <dbReference type="Proteomes" id="UP001501495"/>
    </source>
</evidence>
<name>A0ABP7Y4W0_9ACTN</name>
<proteinExistence type="predicted"/>
<gene>
    <name evidence="2" type="ORF">GCM10022215_43810</name>
</gene>
<dbReference type="PANTHER" id="PTHR43072:SF60">
    <property type="entry name" value="L-2,4-DIAMINOBUTYRIC ACID ACETYLTRANSFERASE"/>
    <property type="match status" value="1"/>
</dbReference>
<comment type="caution">
    <text evidence="2">The sequence shown here is derived from an EMBL/GenBank/DDBJ whole genome shotgun (WGS) entry which is preliminary data.</text>
</comment>
<dbReference type="EMBL" id="BAAAZH010000037">
    <property type="protein sequence ID" value="GAA4130297.1"/>
    <property type="molecule type" value="Genomic_DNA"/>
</dbReference>
<organism evidence="2 3">
    <name type="scientific">Nocardioides fonticola</name>
    <dbReference type="NCBI Taxonomy" id="450363"/>
    <lineage>
        <taxon>Bacteria</taxon>
        <taxon>Bacillati</taxon>
        <taxon>Actinomycetota</taxon>
        <taxon>Actinomycetes</taxon>
        <taxon>Propionibacteriales</taxon>
        <taxon>Nocardioidaceae</taxon>
        <taxon>Nocardioides</taxon>
    </lineage>
</organism>
<evidence type="ECO:0000259" key="1">
    <source>
        <dbReference type="PROSITE" id="PS51186"/>
    </source>
</evidence>
<dbReference type="PANTHER" id="PTHR43072">
    <property type="entry name" value="N-ACETYLTRANSFERASE"/>
    <property type="match status" value="1"/>
</dbReference>